<organism evidence="2">
    <name type="scientific">Tanacetum cinerariifolium</name>
    <name type="common">Dalmatian daisy</name>
    <name type="synonym">Chrysanthemum cinerariifolium</name>
    <dbReference type="NCBI Taxonomy" id="118510"/>
    <lineage>
        <taxon>Eukaryota</taxon>
        <taxon>Viridiplantae</taxon>
        <taxon>Streptophyta</taxon>
        <taxon>Embryophyta</taxon>
        <taxon>Tracheophyta</taxon>
        <taxon>Spermatophyta</taxon>
        <taxon>Magnoliopsida</taxon>
        <taxon>eudicotyledons</taxon>
        <taxon>Gunneridae</taxon>
        <taxon>Pentapetalae</taxon>
        <taxon>asterids</taxon>
        <taxon>campanulids</taxon>
        <taxon>Asterales</taxon>
        <taxon>Asteraceae</taxon>
        <taxon>Asteroideae</taxon>
        <taxon>Anthemideae</taxon>
        <taxon>Anthemidinae</taxon>
        <taxon>Tanacetum</taxon>
    </lineage>
</organism>
<accession>A0A699IJF8</accession>
<protein>
    <submittedName>
        <fullName evidence="2">Uncharacterized protein</fullName>
    </submittedName>
</protein>
<feature type="coiled-coil region" evidence="1">
    <location>
        <begin position="9"/>
        <end position="36"/>
    </location>
</feature>
<evidence type="ECO:0000313" key="2">
    <source>
        <dbReference type="EMBL" id="GEZ59661.1"/>
    </source>
</evidence>
<comment type="caution">
    <text evidence="2">The sequence shown here is derived from an EMBL/GenBank/DDBJ whole genome shotgun (WGS) entry which is preliminary data.</text>
</comment>
<reference evidence="2" key="1">
    <citation type="journal article" date="2019" name="Sci. Rep.">
        <title>Draft genome of Tanacetum cinerariifolium, the natural source of mosquito coil.</title>
        <authorList>
            <person name="Yamashiro T."/>
            <person name="Shiraishi A."/>
            <person name="Satake H."/>
            <person name="Nakayama K."/>
        </authorList>
    </citation>
    <scope>NUCLEOTIDE SEQUENCE</scope>
</reference>
<name>A0A699IJF8_TANCI</name>
<evidence type="ECO:0000256" key="1">
    <source>
        <dbReference type="SAM" id="Coils"/>
    </source>
</evidence>
<sequence>MIHYTVQTKTNQTAEIEKLRKRVKKLERKKEENSSSKEGRIAEIDANEDLFLIDETAQDQGMIKDQDLFRVHDLDGDEVFVDVTIDELTLARTLMEIKAAKPKAKGAIIDANRQLAKQIQAQEREQLSIEERSKLLSELIESKIKYFAAKRAKEIRNKPPIKAQQKCLMLTYIKNMEGFKQTDFKGKSFDDIKKMFDKVYKRVNTFVDMNTENVEESLKTQAEVTEGSSKRAGQELEQETWYKDKAMLAEAQEAGKFLDEERLVFLADPGVPNGQAVQKIIPNNAAFQTVYLDAYDSNFDDISNAKAVLMANIS</sequence>
<keyword evidence="1" id="KW-0175">Coiled coil</keyword>
<gene>
    <name evidence="2" type="ORF">Tci_531634</name>
</gene>
<proteinExistence type="predicted"/>
<dbReference type="EMBL" id="BKCJ010298482">
    <property type="protein sequence ID" value="GEZ59661.1"/>
    <property type="molecule type" value="Genomic_DNA"/>
</dbReference>
<dbReference type="AlphaFoldDB" id="A0A699IJF8"/>